<comment type="caution">
    <text evidence="3">The sequence shown here is derived from an EMBL/GenBank/DDBJ whole genome shotgun (WGS) entry which is preliminary data.</text>
</comment>
<feature type="repeat" description="ANK" evidence="1">
    <location>
        <begin position="354"/>
        <end position="386"/>
    </location>
</feature>
<evidence type="ECO:0000313" key="3">
    <source>
        <dbReference type="EMBL" id="THV52324.1"/>
    </source>
</evidence>
<evidence type="ECO:0000256" key="2">
    <source>
        <dbReference type="SAM" id="Coils"/>
    </source>
</evidence>
<sequence length="755" mass="86135">MDGLSSASAVFAVVSVAVQLAETIHKLVDFWKAVEDAPDNIASIFRELGLLSKILTQSHESAQLHSSSDILDEALKDCRSKILKLHSKVENTRWNLNSSKLRKRKWAAWNIVLQKSEIDSLQKSISEARANIMHIQVNSILARPPSITNIYQIFQQSSEVSSQTSGRMQITEQQLAKILTEKQSPLSLSAGCHDENLAQFCPETAGKHLTLLGNGEKHDQSPSMYADIPRVAIESRKRSVYGSKGRKVTSPFSDIWTVTRRVEEQIVHPLGTRDSIEAESQLIVYPSKWLTKIGIAYGVKLSVLASRGWQYSFQPFRAVPESALIFEFCRSGNLDGIRTLLSRGDASPHDRDPLGRTPLWHAVLHHQFDICALLLLEGADAEAMDWVHGRKPIQNLYHGTSVDVKLKLELADLLARYDCEDDINYFWCGRLLLFYRQNKVMNLESSARYESTLLILQYLASFFHRTKYNFSGLFRELLLFGNEGPALQWPLRFIPGKLYNDEISNILQSAIRRLLMIREPLTMKVIIEKSTTTDLHLYVDPTSSQCYRKETPTSLAMYNLEGFLVWRRLLKELGFDIPSFVARELETGGLKSVGWTQQTLVELFYQDFTYIVLPEPSHSHGYRMCERCRNYGNSGEYQKVDLEWRRILRLIRTGKNHVAIINNDLLLAGEKGADTIDRTDKDASETSSDSFPYRFVCQIKCEDYLRVAWEDEGLAPLDFPRYIPKEERHRLRQLRLAEEEAKCPTHTMPGAFGAQ</sequence>
<feature type="coiled-coil region" evidence="2">
    <location>
        <begin position="111"/>
        <end position="138"/>
    </location>
</feature>
<dbReference type="Pfam" id="PF12796">
    <property type="entry name" value="Ank_2"/>
    <property type="match status" value="1"/>
</dbReference>
<dbReference type="Gene3D" id="1.25.40.20">
    <property type="entry name" value="Ankyrin repeat-containing domain"/>
    <property type="match status" value="1"/>
</dbReference>
<dbReference type="PROSITE" id="PS50297">
    <property type="entry name" value="ANK_REP_REGION"/>
    <property type="match status" value="1"/>
</dbReference>
<evidence type="ECO:0000256" key="1">
    <source>
        <dbReference type="PROSITE-ProRule" id="PRU00023"/>
    </source>
</evidence>
<dbReference type="EMBL" id="PQXL01000082">
    <property type="protein sequence ID" value="THV52324.1"/>
    <property type="molecule type" value="Genomic_DNA"/>
</dbReference>
<accession>A0A4S8RFM8</accession>
<dbReference type="PANTHER" id="PTHR24150">
    <property type="entry name" value="ANKYRIN REPEAT AND MYND DOMAIN-CONTAINING PROTEIN 2"/>
    <property type="match status" value="1"/>
</dbReference>
<gene>
    <name evidence="3" type="ORF">BGAL_0082g00130</name>
</gene>
<protein>
    <submittedName>
        <fullName evidence="3">Uncharacterized protein</fullName>
    </submittedName>
</protein>
<dbReference type="PROSITE" id="PS50088">
    <property type="entry name" value="ANK_REPEAT"/>
    <property type="match status" value="1"/>
</dbReference>
<dbReference type="OrthoDB" id="3200163at2759"/>
<dbReference type="InterPro" id="IPR052452">
    <property type="entry name" value="Ankyrin-MYND_dom_contain_2"/>
</dbReference>
<dbReference type="InterPro" id="IPR002110">
    <property type="entry name" value="Ankyrin_rpt"/>
</dbReference>
<dbReference type="SUPFAM" id="SSF48403">
    <property type="entry name" value="Ankyrin repeat"/>
    <property type="match status" value="1"/>
</dbReference>
<dbReference type="InterPro" id="IPR036770">
    <property type="entry name" value="Ankyrin_rpt-contain_sf"/>
</dbReference>
<dbReference type="AlphaFoldDB" id="A0A4S8RFM8"/>
<proteinExistence type="predicted"/>
<organism evidence="3 4">
    <name type="scientific">Botrytis galanthina</name>
    <dbReference type="NCBI Taxonomy" id="278940"/>
    <lineage>
        <taxon>Eukaryota</taxon>
        <taxon>Fungi</taxon>
        <taxon>Dikarya</taxon>
        <taxon>Ascomycota</taxon>
        <taxon>Pezizomycotina</taxon>
        <taxon>Leotiomycetes</taxon>
        <taxon>Helotiales</taxon>
        <taxon>Sclerotiniaceae</taxon>
        <taxon>Botrytis</taxon>
    </lineage>
</organism>
<evidence type="ECO:0000313" key="4">
    <source>
        <dbReference type="Proteomes" id="UP000308671"/>
    </source>
</evidence>
<keyword evidence="4" id="KW-1185">Reference proteome</keyword>
<dbReference type="PANTHER" id="PTHR24150:SF8">
    <property type="entry name" value="ANKYRIN REPEAT AND MYND DOMAIN-CONTAINING PROTEIN 2"/>
    <property type="match status" value="1"/>
</dbReference>
<name>A0A4S8RFM8_9HELO</name>
<keyword evidence="2" id="KW-0175">Coiled coil</keyword>
<reference evidence="3 4" key="1">
    <citation type="submission" date="2017-12" db="EMBL/GenBank/DDBJ databases">
        <title>Comparative genomics of Botrytis spp.</title>
        <authorList>
            <person name="Valero-Jimenez C.A."/>
            <person name="Tapia P."/>
            <person name="Veloso J."/>
            <person name="Silva-Moreno E."/>
            <person name="Staats M."/>
            <person name="Valdes J.H."/>
            <person name="Van Kan J.A.L."/>
        </authorList>
    </citation>
    <scope>NUCLEOTIDE SEQUENCE [LARGE SCALE GENOMIC DNA]</scope>
    <source>
        <strain evidence="3 4">MUCL435</strain>
    </source>
</reference>
<keyword evidence="1" id="KW-0040">ANK repeat</keyword>
<dbReference type="Proteomes" id="UP000308671">
    <property type="component" value="Unassembled WGS sequence"/>
</dbReference>